<organism evidence="5 6">
    <name type="scientific">Prorocentrum cordatum</name>
    <dbReference type="NCBI Taxonomy" id="2364126"/>
    <lineage>
        <taxon>Eukaryota</taxon>
        <taxon>Sar</taxon>
        <taxon>Alveolata</taxon>
        <taxon>Dinophyceae</taxon>
        <taxon>Prorocentrales</taxon>
        <taxon>Prorocentraceae</taxon>
        <taxon>Prorocentrum</taxon>
    </lineage>
</organism>
<sequence>MLDCAQFYMNEHWVGDALKKCGVRRDDVFLASKVWNDTIYAGPEAVKAQVDKTISELQCGHLDLCLVHWPVPGKHVAAYNALRECKAAGKVKAIGVSNYCVEDLEELKAAGGYGTNEADRPALNQFEVNPLLFRRKTIDYCRSEGIHVQAYRGIMQNPTKAAATVPELQRVCEETGRPASQVLGRFLVQQGISHLPKASSLERMKENSDIFSFQLITRGSPPHDGGRPGRVPAAVHQVHLARHARGGKCAAR</sequence>
<dbReference type="Pfam" id="PF00248">
    <property type="entry name" value="Aldo_ket_red"/>
    <property type="match status" value="1"/>
</dbReference>
<dbReference type="InterPro" id="IPR036812">
    <property type="entry name" value="NAD(P)_OxRdtase_dom_sf"/>
</dbReference>
<dbReference type="PROSITE" id="PS00062">
    <property type="entry name" value="ALDOKETO_REDUCTASE_2"/>
    <property type="match status" value="1"/>
</dbReference>
<dbReference type="EMBL" id="CAUYUJ010018481">
    <property type="protein sequence ID" value="CAK0883902.1"/>
    <property type="molecule type" value="Genomic_DNA"/>
</dbReference>
<dbReference type="PRINTS" id="PR00069">
    <property type="entry name" value="ALDKETRDTASE"/>
</dbReference>
<protein>
    <recommendedName>
        <fullName evidence="4">NADP-dependent oxidoreductase domain-containing protein</fullName>
    </recommendedName>
</protein>
<keyword evidence="2" id="KW-0521">NADP</keyword>
<dbReference type="SUPFAM" id="SSF51430">
    <property type="entry name" value="NAD(P)-linked oxidoreductase"/>
    <property type="match status" value="1"/>
</dbReference>
<evidence type="ECO:0000256" key="2">
    <source>
        <dbReference type="ARBA" id="ARBA00022857"/>
    </source>
</evidence>
<gene>
    <name evidence="5" type="ORF">PCOR1329_LOCUS65987</name>
</gene>
<proteinExistence type="inferred from homology"/>
<comment type="caution">
    <text evidence="5">The sequence shown here is derived from an EMBL/GenBank/DDBJ whole genome shotgun (WGS) entry which is preliminary data.</text>
</comment>
<dbReference type="PANTHER" id="PTHR43827">
    <property type="entry name" value="2,5-DIKETO-D-GLUCONIC ACID REDUCTASE"/>
    <property type="match status" value="1"/>
</dbReference>
<feature type="domain" description="NADP-dependent oxidoreductase" evidence="4">
    <location>
        <begin position="1"/>
        <end position="215"/>
    </location>
</feature>
<evidence type="ECO:0000313" key="5">
    <source>
        <dbReference type="EMBL" id="CAK0883902.1"/>
    </source>
</evidence>
<reference evidence="5" key="1">
    <citation type="submission" date="2023-10" db="EMBL/GenBank/DDBJ databases">
        <authorList>
            <person name="Chen Y."/>
            <person name="Shah S."/>
            <person name="Dougan E. K."/>
            <person name="Thang M."/>
            <person name="Chan C."/>
        </authorList>
    </citation>
    <scope>NUCLEOTIDE SEQUENCE [LARGE SCALE GENOMIC DNA]</scope>
</reference>
<evidence type="ECO:0000256" key="3">
    <source>
        <dbReference type="ARBA" id="ARBA00023002"/>
    </source>
</evidence>
<dbReference type="InterPro" id="IPR023210">
    <property type="entry name" value="NADP_OxRdtase_dom"/>
</dbReference>
<keyword evidence="3" id="KW-0560">Oxidoreductase</keyword>
<dbReference type="Proteomes" id="UP001189429">
    <property type="component" value="Unassembled WGS sequence"/>
</dbReference>
<evidence type="ECO:0000259" key="4">
    <source>
        <dbReference type="Pfam" id="PF00248"/>
    </source>
</evidence>
<keyword evidence="6" id="KW-1185">Reference proteome</keyword>
<dbReference type="PIRSF" id="PIRSF000097">
    <property type="entry name" value="AKR"/>
    <property type="match status" value="1"/>
</dbReference>
<evidence type="ECO:0000313" key="6">
    <source>
        <dbReference type="Proteomes" id="UP001189429"/>
    </source>
</evidence>
<dbReference type="CDD" id="cd19071">
    <property type="entry name" value="AKR_AKR1-5-like"/>
    <property type="match status" value="1"/>
</dbReference>
<dbReference type="PANTHER" id="PTHR43827:SF3">
    <property type="entry name" value="NADP-DEPENDENT OXIDOREDUCTASE DOMAIN-CONTAINING PROTEIN"/>
    <property type="match status" value="1"/>
</dbReference>
<name>A0ABN9WC77_9DINO</name>
<comment type="similarity">
    <text evidence="1">Belongs to the aldo/keto reductase family.</text>
</comment>
<evidence type="ECO:0000256" key="1">
    <source>
        <dbReference type="ARBA" id="ARBA00007905"/>
    </source>
</evidence>
<dbReference type="InterPro" id="IPR020471">
    <property type="entry name" value="AKR"/>
</dbReference>
<dbReference type="InterPro" id="IPR018170">
    <property type="entry name" value="Aldo/ket_reductase_CS"/>
</dbReference>
<accession>A0ABN9WC77</accession>
<dbReference type="Gene3D" id="3.20.20.100">
    <property type="entry name" value="NADP-dependent oxidoreductase domain"/>
    <property type="match status" value="1"/>
</dbReference>